<keyword evidence="3" id="KW-0677">Repeat</keyword>
<reference evidence="8" key="1">
    <citation type="submission" date="2016-04" db="EMBL/GenBank/DDBJ databases">
        <title>Comparative genomics of biotechnologically important yeasts.</title>
        <authorList>
            <consortium name="DOE Joint Genome Institute"/>
            <person name="Riley R."/>
            <person name="Haridas S."/>
            <person name="Wolfe K.H."/>
            <person name="Lopes M.R."/>
            <person name="Hittinger C.T."/>
            <person name="Goker M."/>
            <person name="Salamov A."/>
            <person name="Wisecaver J."/>
            <person name="Long T.M."/>
            <person name="Aerts A.L."/>
            <person name="Barry K."/>
            <person name="Choi C."/>
            <person name="Clum A."/>
            <person name="Coughlan A.Y."/>
            <person name="Deshpande S."/>
            <person name="Douglass A.P."/>
            <person name="Hanson S.J."/>
            <person name="Klenk H.-P."/>
            <person name="Labutti K."/>
            <person name="Lapidus A."/>
            <person name="Lindquist E."/>
            <person name="Lipzen A."/>
            <person name="Meier-Kolthoff J.P."/>
            <person name="Ohm R.A."/>
            <person name="Otillar R.P."/>
            <person name="Pangilinan J."/>
            <person name="Peng Y."/>
            <person name="Rokas A."/>
            <person name="Rosa C.A."/>
            <person name="Scheuner C."/>
            <person name="Sibirny A.A."/>
            <person name="Slot J.C."/>
            <person name="Stielow J.B."/>
            <person name="Sun H."/>
            <person name="Kurtzman C.P."/>
            <person name="Blackwell M."/>
            <person name="Grigoriev I.V."/>
            <person name="Jeffries T.W."/>
        </authorList>
    </citation>
    <scope>NUCLEOTIDE SEQUENCE [LARGE SCALE GENOMIC DNA]</scope>
    <source>
        <strain evidence="8">NRRL YB-2248</strain>
    </source>
</reference>
<sequence length="557" mass="65991">MLLELDNSGLNSKDIPQYWLDLAEQVNKDATNFEKWEELINVSELIPTSNRKYTTKISKLSSAVHKKLLCIAYENVLVQFPYLEQYWCNYAQWLYLFGNTNKATDVYNRAISILPKSIIIWKNYLQFSSETLLSFDQLAPVFEQSRLAVGHHFYSHLIYDQYLDFLKLYNKTKEYHYLVRRVIELPIYHYAKYFREFFNLLEAANLETIKYLISKEDLSKNYQQKWADLIDRPSKNKATIETQTKQQAQPQAQLQQQQQSKSAMTELKIDLRKRYIDLYITTQYYVFQIWQFESKITHPYFHPTSELTRDELNTWNKYLSYLETNNLKVNINSSNQVANSILSSQNQELVVIAYERCLIATAQYPFFWLKFSNFWMNLNMIDKAIDVLIRGIWSCPITHVKLRLRLIDLLILNKDLTNARTVALELCNIYPNLVDAFSKLLQVEQLMWNGQGGSKLIKLVESKLDEVKGTPFEESFDCMFGILLNYSCISISALEKFFEKYVNVKSSKYFWKAYLDFYFLYNQNPEQLQKIIGIAREKQVDSNLLSRYINDIEDVYF</sequence>
<evidence type="ECO:0000256" key="4">
    <source>
        <dbReference type="ARBA" id="ARBA00023187"/>
    </source>
</evidence>
<protein>
    <recommendedName>
        <fullName evidence="9">Suppressor of forked domain-containing protein</fullName>
    </recommendedName>
</protein>
<organism evidence="7 8">
    <name type="scientific">[Candida] arabinofermentans NRRL YB-2248</name>
    <dbReference type="NCBI Taxonomy" id="983967"/>
    <lineage>
        <taxon>Eukaryota</taxon>
        <taxon>Fungi</taxon>
        <taxon>Dikarya</taxon>
        <taxon>Ascomycota</taxon>
        <taxon>Saccharomycotina</taxon>
        <taxon>Pichiomycetes</taxon>
        <taxon>Pichiales</taxon>
        <taxon>Pichiaceae</taxon>
        <taxon>Ogataea</taxon>
        <taxon>Ogataea/Candida clade</taxon>
    </lineage>
</organism>
<evidence type="ECO:0008006" key="9">
    <source>
        <dbReference type="Google" id="ProtNLM"/>
    </source>
</evidence>
<evidence type="ECO:0000313" key="8">
    <source>
        <dbReference type="Proteomes" id="UP000094801"/>
    </source>
</evidence>
<feature type="region of interest" description="Disordered" evidence="6">
    <location>
        <begin position="238"/>
        <end position="259"/>
    </location>
</feature>
<dbReference type="Proteomes" id="UP000094801">
    <property type="component" value="Unassembled WGS sequence"/>
</dbReference>
<feature type="compositionally biased region" description="Low complexity" evidence="6">
    <location>
        <begin position="242"/>
        <end position="259"/>
    </location>
</feature>
<dbReference type="InterPro" id="IPR059164">
    <property type="entry name" value="HAT_PRP39_C"/>
</dbReference>
<dbReference type="InterPro" id="IPR011990">
    <property type="entry name" value="TPR-like_helical_dom_sf"/>
</dbReference>
<dbReference type="Pfam" id="PF23241">
    <property type="entry name" value="HAT_PRP39_C"/>
    <property type="match status" value="1"/>
</dbReference>
<keyword evidence="5" id="KW-0539">Nucleus</keyword>
<keyword evidence="8" id="KW-1185">Reference proteome</keyword>
<dbReference type="AlphaFoldDB" id="A0A1E4T847"/>
<proteinExistence type="predicted"/>
<evidence type="ECO:0000256" key="5">
    <source>
        <dbReference type="ARBA" id="ARBA00023242"/>
    </source>
</evidence>
<dbReference type="OrthoDB" id="10265668at2759"/>
<dbReference type="GO" id="GO:0030627">
    <property type="term" value="F:pre-mRNA 5'-splice site binding"/>
    <property type="evidence" value="ECO:0007669"/>
    <property type="project" value="TreeGrafter"/>
</dbReference>
<dbReference type="EMBL" id="KV453847">
    <property type="protein sequence ID" value="ODV87937.1"/>
    <property type="molecule type" value="Genomic_DNA"/>
</dbReference>
<dbReference type="PANTHER" id="PTHR17204:SF23">
    <property type="entry name" value="U1 SMALL NUCLEAR RIBONUCLEOPROTEIN COMPONENT PRP42"/>
    <property type="match status" value="1"/>
</dbReference>
<dbReference type="GO" id="GO:0000243">
    <property type="term" value="C:commitment complex"/>
    <property type="evidence" value="ECO:0007669"/>
    <property type="project" value="TreeGrafter"/>
</dbReference>
<dbReference type="GO" id="GO:0000395">
    <property type="term" value="P:mRNA 5'-splice site recognition"/>
    <property type="evidence" value="ECO:0007669"/>
    <property type="project" value="TreeGrafter"/>
</dbReference>
<keyword evidence="2" id="KW-0507">mRNA processing</keyword>
<dbReference type="SUPFAM" id="SSF48452">
    <property type="entry name" value="TPR-like"/>
    <property type="match status" value="1"/>
</dbReference>
<dbReference type="GO" id="GO:0005685">
    <property type="term" value="C:U1 snRNP"/>
    <property type="evidence" value="ECO:0007669"/>
    <property type="project" value="TreeGrafter"/>
</dbReference>
<keyword evidence="4" id="KW-0508">mRNA splicing</keyword>
<dbReference type="PANTHER" id="PTHR17204">
    <property type="entry name" value="PRE-MRNA PROCESSING PROTEIN PRP39-RELATED"/>
    <property type="match status" value="1"/>
</dbReference>
<evidence type="ECO:0000256" key="3">
    <source>
        <dbReference type="ARBA" id="ARBA00022737"/>
    </source>
</evidence>
<gene>
    <name evidence="7" type="ORF">CANARDRAFT_20665</name>
</gene>
<dbReference type="STRING" id="983967.A0A1E4T847"/>
<evidence type="ECO:0000256" key="1">
    <source>
        <dbReference type="ARBA" id="ARBA00004123"/>
    </source>
</evidence>
<dbReference type="Pfam" id="PF23240">
    <property type="entry name" value="HAT_PRP39_N"/>
    <property type="match status" value="1"/>
</dbReference>
<evidence type="ECO:0000313" key="7">
    <source>
        <dbReference type="EMBL" id="ODV87937.1"/>
    </source>
</evidence>
<accession>A0A1E4T847</accession>
<dbReference type="InterPro" id="IPR003107">
    <property type="entry name" value="HAT"/>
</dbReference>
<comment type="subcellular location">
    <subcellularLocation>
        <location evidence="1">Nucleus</location>
    </subcellularLocation>
</comment>
<dbReference type="Gene3D" id="1.25.40.10">
    <property type="entry name" value="Tetratricopeptide repeat domain"/>
    <property type="match status" value="2"/>
</dbReference>
<dbReference type="GO" id="GO:0071004">
    <property type="term" value="C:U2-type prespliceosome"/>
    <property type="evidence" value="ECO:0007669"/>
    <property type="project" value="TreeGrafter"/>
</dbReference>
<name>A0A1E4T847_9ASCO</name>
<evidence type="ECO:0000256" key="6">
    <source>
        <dbReference type="SAM" id="MobiDB-lite"/>
    </source>
</evidence>
<dbReference type="SMART" id="SM00386">
    <property type="entry name" value="HAT"/>
    <property type="match status" value="4"/>
</dbReference>
<evidence type="ECO:0000256" key="2">
    <source>
        <dbReference type="ARBA" id="ARBA00022664"/>
    </source>
</evidence>